<keyword evidence="2" id="KW-0472">Membrane</keyword>
<dbReference type="AlphaFoldDB" id="A0AAV1ETA9"/>
<name>A0AAV1ETA9_XYRNO</name>
<accession>A0AAV1ETA9</accession>
<feature type="region of interest" description="Disordered" evidence="1">
    <location>
        <begin position="133"/>
        <end position="156"/>
    </location>
</feature>
<evidence type="ECO:0000256" key="3">
    <source>
        <dbReference type="SAM" id="SignalP"/>
    </source>
</evidence>
<proteinExistence type="predicted"/>
<keyword evidence="2" id="KW-1133">Transmembrane helix</keyword>
<feature type="chain" id="PRO_5043796567" evidence="3">
    <location>
        <begin position="21"/>
        <end position="352"/>
    </location>
</feature>
<evidence type="ECO:0000313" key="5">
    <source>
        <dbReference type="Proteomes" id="UP001178508"/>
    </source>
</evidence>
<protein>
    <submittedName>
        <fullName evidence="4">Uncharacterized protein LOC117815048 isoform X3</fullName>
    </submittedName>
</protein>
<dbReference type="EMBL" id="OY660865">
    <property type="protein sequence ID" value="CAJ1052102.1"/>
    <property type="molecule type" value="Genomic_DNA"/>
</dbReference>
<feature type="transmembrane region" description="Helical" evidence="2">
    <location>
        <begin position="236"/>
        <end position="256"/>
    </location>
</feature>
<organism evidence="4 5">
    <name type="scientific">Xyrichtys novacula</name>
    <name type="common">Pearly razorfish</name>
    <name type="synonym">Hemipteronotus novacula</name>
    <dbReference type="NCBI Taxonomy" id="13765"/>
    <lineage>
        <taxon>Eukaryota</taxon>
        <taxon>Metazoa</taxon>
        <taxon>Chordata</taxon>
        <taxon>Craniata</taxon>
        <taxon>Vertebrata</taxon>
        <taxon>Euteleostomi</taxon>
        <taxon>Actinopterygii</taxon>
        <taxon>Neopterygii</taxon>
        <taxon>Teleostei</taxon>
        <taxon>Neoteleostei</taxon>
        <taxon>Acanthomorphata</taxon>
        <taxon>Eupercaria</taxon>
        <taxon>Labriformes</taxon>
        <taxon>Labridae</taxon>
        <taxon>Xyrichtys</taxon>
    </lineage>
</organism>
<gene>
    <name evidence="4" type="ORF">XNOV1_A014811</name>
</gene>
<evidence type="ECO:0000256" key="1">
    <source>
        <dbReference type="SAM" id="MobiDB-lite"/>
    </source>
</evidence>
<keyword evidence="5" id="KW-1185">Reference proteome</keyword>
<keyword evidence="2" id="KW-0812">Transmembrane</keyword>
<evidence type="ECO:0000256" key="2">
    <source>
        <dbReference type="SAM" id="Phobius"/>
    </source>
</evidence>
<evidence type="ECO:0000313" key="4">
    <source>
        <dbReference type="EMBL" id="CAJ1052102.1"/>
    </source>
</evidence>
<keyword evidence="3" id="KW-0732">Signal</keyword>
<reference evidence="4" key="1">
    <citation type="submission" date="2023-08" db="EMBL/GenBank/DDBJ databases">
        <authorList>
            <person name="Alioto T."/>
            <person name="Alioto T."/>
            <person name="Gomez Garrido J."/>
        </authorList>
    </citation>
    <scope>NUCLEOTIDE SEQUENCE</scope>
</reference>
<feature type="signal peptide" evidence="3">
    <location>
        <begin position="1"/>
        <end position="20"/>
    </location>
</feature>
<sequence>MTGHLLFVLMCCCHEIQVQASLPPKLTVNSAVISETESVTLDCRPPSYLNMYQCTFDFGGHVRVLSCLQTLTGTELLHISHQSSPAEIKVKCFYIEKLEDLNSPSPHSDTSSIIIHSSTASVSPSPRSVTSAAQKTSKIFTGSKSQSPTSVTTTAQTSGKIISGSTVVMSQSPTSVTNKAKTDKIVSDSTTSVSPSPWSVTSAVQKTGSTVGMTQSPTSITLTTQPSGQIILETKVVTGVGVTVGVILLGTTLFCAKRRTGRCFNKREQVNSTVGSSNTGNLDDQNLLPTRKDETYSVITSVPGADCPAGTEKINKEDQNFVTDEYHLYSTISEDNPPSAPQGMIYSTLQLH</sequence>
<dbReference type="Proteomes" id="UP001178508">
    <property type="component" value="Chromosome 2"/>
</dbReference>